<dbReference type="GO" id="GO:0003676">
    <property type="term" value="F:nucleic acid binding"/>
    <property type="evidence" value="ECO:0007669"/>
    <property type="project" value="InterPro"/>
</dbReference>
<proteinExistence type="predicted"/>
<dbReference type="InterPro" id="IPR012337">
    <property type="entry name" value="RNaseH-like_sf"/>
</dbReference>
<dbReference type="InterPro" id="IPR036397">
    <property type="entry name" value="RNaseH_sf"/>
</dbReference>
<feature type="domain" description="Integrase catalytic" evidence="2">
    <location>
        <begin position="73"/>
        <end position="166"/>
    </location>
</feature>
<feature type="region of interest" description="Disordered" evidence="1">
    <location>
        <begin position="165"/>
        <end position="188"/>
    </location>
</feature>
<dbReference type="AlphaFoldDB" id="A0AAE7NJQ4"/>
<evidence type="ECO:0000256" key="1">
    <source>
        <dbReference type="SAM" id="MobiDB-lite"/>
    </source>
</evidence>
<evidence type="ECO:0000313" key="4">
    <source>
        <dbReference type="Proteomes" id="UP000594015"/>
    </source>
</evidence>
<dbReference type="Proteomes" id="UP000594015">
    <property type="component" value="Chromosome"/>
</dbReference>
<protein>
    <recommendedName>
        <fullName evidence="2">Integrase catalytic domain-containing protein</fullName>
    </recommendedName>
</protein>
<name>A0AAE7NJQ4_9BRAD</name>
<organism evidence="3 4">
    <name type="scientific">Bradyrhizobium arachidis</name>
    <dbReference type="NCBI Taxonomy" id="858423"/>
    <lineage>
        <taxon>Bacteria</taxon>
        <taxon>Pseudomonadati</taxon>
        <taxon>Pseudomonadota</taxon>
        <taxon>Alphaproteobacteria</taxon>
        <taxon>Hyphomicrobiales</taxon>
        <taxon>Nitrobacteraceae</taxon>
        <taxon>Bradyrhizobium</taxon>
    </lineage>
</organism>
<dbReference type="EMBL" id="CP030050">
    <property type="protein sequence ID" value="QOZ66666.1"/>
    <property type="molecule type" value="Genomic_DNA"/>
</dbReference>
<dbReference type="Pfam" id="PF13683">
    <property type="entry name" value="rve_3"/>
    <property type="match status" value="1"/>
</dbReference>
<dbReference type="SUPFAM" id="SSF53098">
    <property type="entry name" value="Ribonuclease H-like"/>
    <property type="match status" value="1"/>
</dbReference>
<gene>
    <name evidence="3" type="ORF">WN72_10145</name>
</gene>
<dbReference type="PROSITE" id="PS50994">
    <property type="entry name" value="INTEGRASE"/>
    <property type="match status" value="1"/>
</dbReference>
<dbReference type="InterPro" id="IPR001584">
    <property type="entry name" value="Integrase_cat-core"/>
</dbReference>
<dbReference type="GO" id="GO:0015074">
    <property type="term" value="P:DNA integration"/>
    <property type="evidence" value="ECO:0007669"/>
    <property type="project" value="InterPro"/>
</dbReference>
<evidence type="ECO:0000259" key="2">
    <source>
        <dbReference type="PROSITE" id="PS50994"/>
    </source>
</evidence>
<sequence>MLQRALVFGRAGITCWNGEIVRVAFARDSHDREVISWVATTAGISGEMIRDMMVHCVEQRFADIRAPRKVQWLTDNGSIFAAYRTLEIAAALNLEPCFTPVESPESNGMAEAFVKTFKRNYVRVNPIPDASTALQRIDQWMEDYNSEHPHFRLGYRSPREYIESLKPADVRSDGGQLQSSKDRSTTRP</sequence>
<dbReference type="Gene3D" id="3.30.420.10">
    <property type="entry name" value="Ribonuclease H-like superfamily/Ribonuclease H"/>
    <property type="match status" value="1"/>
</dbReference>
<accession>A0AAE7NJQ4</accession>
<reference evidence="3 4" key="1">
    <citation type="submission" date="2018-06" db="EMBL/GenBank/DDBJ databases">
        <title>Comparative genomics of Bradyrhizobium nodulating Arachidis hypogaea.</title>
        <authorList>
            <person name="Li Y."/>
        </authorList>
    </citation>
    <scope>NUCLEOTIDE SEQUENCE [LARGE SCALE GENOMIC DNA]</scope>
    <source>
        <strain evidence="3 4">CCBAU 051107</strain>
    </source>
</reference>
<dbReference type="InterPro" id="IPR050900">
    <property type="entry name" value="Transposase_IS3/IS150/IS904"/>
</dbReference>
<dbReference type="PANTHER" id="PTHR46889:SF4">
    <property type="entry name" value="TRANSPOSASE INSO FOR INSERTION SEQUENCE ELEMENT IS911B-RELATED"/>
    <property type="match status" value="1"/>
</dbReference>
<dbReference type="KEGG" id="barh:WN72_10145"/>
<evidence type="ECO:0000313" key="3">
    <source>
        <dbReference type="EMBL" id="QOZ66666.1"/>
    </source>
</evidence>
<dbReference type="PANTHER" id="PTHR46889">
    <property type="entry name" value="TRANSPOSASE INSF FOR INSERTION SEQUENCE IS3B-RELATED"/>
    <property type="match status" value="1"/>
</dbReference>